<dbReference type="Proteomes" id="UP000233534">
    <property type="component" value="Chromosome"/>
</dbReference>
<dbReference type="InterPro" id="IPR027417">
    <property type="entry name" value="P-loop_NTPase"/>
</dbReference>
<accession>A0A2K9ELY4</accession>
<reference evidence="1" key="1">
    <citation type="submission" date="2017-12" db="EMBL/GenBank/DDBJ databases">
        <title>Complete genome sequence of Herbivorax saccincola GGR1, a novel Cellulosome-producing hydrolytic bacterium in a thermophilic biogas plant, established by Illumina and Nanopore MinION sequencing.</title>
        <authorList>
            <person name="Pechtl A."/>
            <person name="Ruckert C."/>
            <person name="Koeck D.E."/>
            <person name="Maus I."/>
            <person name="Winkler A."/>
            <person name="Kalinowski J."/>
            <person name="Puhler A."/>
            <person name="Schwarz W.W."/>
            <person name="Zverlov V.V."/>
            <person name="Schluter A."/>
            <person name="Liebl W."/>
        </authorList>
    </citation>
    <scope>NUCLEOTIDE SEQUENCE [LARGE SCALE GENOMIC DNA]</scope>
    <source>
        <strain evidence="1">GGR1</strain>
    </source>
</reference>
<evidence type="ECO:0000313" key="1">
    <source>
        <dbReference type="EMBL" id="AUG57601.1"/>
    </source>
</evidence>
<proteinExistence type="predicted"/>
<protein>
    <recommendedName>
        <fullName evidence="3">AAA domain-containing protein</fullName>
    </recommendedName>
</protein>
<dbReference type="Gene3D" id="3.40.50.300">
    <property type="entry name" value="P-loop containing nucleotide triphosphate hydrolases"/>
    <property type="match status" value="1"/>
</dbReference>
<evidence type="ECO:0008006" key="3">
    <source>
        <dbReference type="Google" id="ProtNLM"/>
    </source>
</evidence>
<keyword evidence="2" id="KW-1185">Reference proteome</keyword>
<gene>
    <name evidence="1" type="ORF">HVS_08465</name>
</gene>
<dbReference type="SUPFAM" id="SSF52540">
    <property type="entry name" value="P-loop containing nucleoside triphosphate hydrolases"/>
    <property type="match status" value="1"/>
</dbReference>
<dbReference type="Pfam" id="PF13238">
    <property type="entry name" value="AAA_18"/>
    <property type="match status" value="1"/>
</dbReference>
<name>A0A2K9ELY4_9FIRM</name>
<organism evidence="1 2">
    <name type="scientific">Acetivibrio saccincola</name>
    <dbReference type="NCBI Taxonomy" id="1677857"/>
    <lineage>
        <taxon>Bacteria</taxon>
        <taxon>Bacillati</taxon>
        <taxon>Bacillota</taxon>
        <taxon>Clostridia</taxon>
        <taxon>Eubacteriales</taxon>
        <taxon>Oscillospiraceae</taxon>
        <taxon>Acetivibrio</taxon>
    </lineage>
</organism>
<dbReference type="EMBL" id="CP025197">
    <property type="protein sequence ID" value="AUG57601.1"/>
    <property type="molecule type" value="Genomic_DNA"/>
</dbReference>
<sequence>MDFEEKIVYVISGSCGVGKSTISRKIAEKYSLSVHLNVDYIYEMYVGGYVSPWKDDGSRLKLLLKNIKDMIKNYIDSNYTVVIDYVLFPEDLNNIVYKDIKLKYVVLTASEETVIRRDLSRPADEIMGNRAVELLNEFKEKDIDKRFILDTTNLSVDDAVDIILKDSRFLLQKRK</sequence>
<evidence type="ECO:0000313" key="2">
    <source>
        <dbReference type="Proteomes" id="UP000233534"/>
    </source>
</evidence>
<dbReference type="RefSeq" id="WP_101301139.1">
    <property type="nucleotide sequence ID" value="NZ_CP025197.1"/>
</dbReference>
<dbReference type="AlphaFoldDB" id="A0A2K9ELY4"/>
<dbReference type="KEGG" id="hsc:HVS_08465"/>